<gene>
    <name evidence="3" type="ORF">LNAT_P0103</name>
</gene>
<comment type="caution">
    <text evidence="3">The sequence shown here is derived from an EMBL/GenBank/DDBJ whole genome shotgun (WGS) entry which is preliminary data.</text>
</comment>
<dbReference type="EMBL" id="BDME01000001">
    <property type="protein sequence ID" value="GAX86808.1"/>
    <property type="molecule type" value="Genomic_DNA"/>
</dbReference>
<keyword evidence="4" id="KW-1185">Reference proteome</keyword>
<dbReference type="Pfam" id="PF13439">
    <property type="entry name" value="Glyco_transf_4"/>
    <property type="match status" value="1"/>
</dbReference>
<dbReference type="Gene3D" id="3.40.50.2000">
    <property type="entry name" value="Glycogen Phosphorylase B"/>
    <property type="match status" value="2"/>
</dbReference>
<dbReference type="RefSeq" id="WP_096257976.1">
    <property type="nucleotide sequence ID" value="NZ_BDME01000001.1"/>
</dbReference>
<reference evidence="3 4" key="1">
    <citation type="journal article" date="2017" name="Syst. Appl. Microbiol.">
        <title>Lebetimonas natsushimae sp. nov., a novel strictly anaerobic, moderately thermophilic chemoautotroph isolated from a deep-sea hydrothermal vent polychaete nest in the Mid-Okinawa Trough.</title>
        <authorList>
            <person name="Nagata R."/>
            <person name="Takaki Y."/>
            <person name="Tame A."/>
            <person name="Nunoura T."/>
            <person name="Muto H."/>
            <person name="Mino S."/>
            <person name="Sawayama S."/>
            <person name="Takai K."/>
            <person name="Nakagawa S."/>
        </authorList>
    </citation>
    <scope>NUCLEOTIDE SEQUENCE [LARGE SCALE GENOMIC DNA]</scope>
    <source>
        <strain evidence="3 4">HS1857</strain>
    </source>
</reference>
<dbReference type="CDD" id="cd03801">
    <property type="entry name" value="GT4_PimA-like"/>
    <property type="match status" value="1"/>
</dbReference>
<accession>A0A292YAP3</accession>
<evidence type="ECO:0000259" key="2">
    <source>
        <dbReference type="Pfam" id="PF13439"/>
    </source>
</evidence>
<name>A0A292YAP3_9BACT</name>
<dbReference type="InterPro" id="IPR028098">
    <property type="entry name" value="Glyco_trans_4-like_N"/>
</dbReference>
<dbReference type="OrthoDB" id="5147801at2"/>
<dbReference type="InterPro" id="IPR001296">
    <property type="entry name" value="Glyco_trans_1"/>
</dbReference>
<protein>
    <submittedName>
        <fullName evidence="3">Uncharacterized protein</fullName>
    </submittedName>
</protein>
<dbReference type="AlphaFoldDB" id="A0A292YAP3"/>
<organism evidence="3 4">
    <name type="scientific">Lebetimonas natsushimae</name>
    <dbReference type="NCBI Taxonomy" id="1936991"/>
    <lineage>
        <taxon>Bacteria</taxon>
        <taxon>Pseudomonadati</taxon>
        <taxon>Campylobacterota</taxon>
        <taxon>Epsilonproteobacteria</taxon>
        <taxon>Nautiliales</taxon>
        <taxon>Nautiliaceae</taxon>
        <taxon>Lebetimonas</taxon>
    </lineage>
</organism>
<evidence type="ECO:0000313" key="4">
    <source>
        <dbReference type="Proteomes" id="UP000217944"/>
    </source>
</evidence>
<dbReference type="Proteomes" id="UP000217944">
    <property type="component" value="Unassembled WGS sequence"/>
</dbReference>
<dbReference type="PANTHER" id="PTHR12526">
    <property type="entry name" value="GLYCOSYLTRANSFERASE"/>
    <property type="match status" value="1"/>
</dbReference>
<sequence length="360" mass="42328">MKFCMYNVTTAIKTGGIETFYWEVSKELIKKGFETEIISGKGNYIKYQEIPLKMFDFTKRNKVINLGNRFRKWGERISFFKNAYSYLKNQKYDVFLIHKPLDFFSCYFMKKINPNIKTIFISGGEDFYGFDKFFSKYVDYMFAVSKANKEIIENRYKRKVKLLYNGVDIDVFRKDEVVRNEMKKKYNLEDKKVLLSVGRIEGWKGFNLVIEILPELPEEFVYILIGKGKELENLKKLAKKLNVENRVLFLGEIENKELFKYINMADLFIQPSIGHEAFGITLIEAMACGVPVIASRNGGMKEIVKDNENGFLFEINNKQELKEKILKAIDMKFNTREYVKNNFTWEITVNNLLKGINVEI</sequence>
<evidence type="ECO:0000313" key="3">
    <source>
        <dbReference type="EMBL" id="GAX86808.1"/>
    </source>
</evidence>
<dbReference type="Pfam" id="PF00534">
    <property type="entry name" value="Glycos_transf_1"/>
    <property type="match status" value="1"/>
</dbReference>
<proteinExistence type="predicted"/>
<feature type="domain" description="Glycosyl transferase family 1" evidence="1">
    <location>
        <begin position="179"/>
        <end position="342"/>
    </location>
</feature>
<feature type="domain" description="Glycosyltransferase subfamily 4-like N-terminal" evidence="2">
    <location>
        <begin position="15"/>
        <end position="170"/>
    </location>
</feature>
<dbReference type="SUPFAM" id="SSF53756">
    <property type="entry name" value="UDP-Glycosyltransferase/glycogen phosphorylase"/>
    <property type="match status" value="1"/>
</dbReference>
<dbReference type="GO" id="GO:0016757">
    <property type="term" value="F:glycosyltransferase activity"/>
    <property type="evidence" value="ECO:0007669"/>
    <property type="project" value="InterPro"/>
</dbReference>
<evidence type="ECO:0000259" key="1">
    <source>
        <dbReference type="Pfam" id="PF00534"/>
    </source>
</evidence>